<keyword evidence="2" id="KW-0472">Membrane</keyword>
<dbReference type="RefSeq" id="WP_149838639.1">
    <property type="nucleotide sequence ID" value="NZ_VUOC01000002.1"/>
</dbReference>
<feature type="coiled-coil region" evidence="1">
    <location>
        <begin position="64"/>
        <end position="138"/>
    </location>
</feature>
<dbReference type="Gene3D" id="1.20.58.130">
    <property type="match status" value="1"/>
</dbReference>
<protein>
    <submittedName>
        <fullName evidence="3">DUF1640 domain-containing protein</fullName>
    </submittedName>
</protein>
<dbReference type="AlphaFoldDB" id="A0A5B2VY68"/>
<comment type="caution">
    <text evidence="3">The sequence shown here is derived from an EMBL/GenBank/DDBJ whole genome shotgun (WGS) entry which is preliminary data.</text>
</comment>
<dbReference type="Proteomes" id="UP000324611">
    <property type="component" value="Unassembled WGS sequence"/>
</dbReference>
<reference evidence="3 4" key="2">
    <citation type="submission" date="2019-09" db="EMBL/GenBank/DDBJ databases">
        <authorList>
            <person name="Jin C."/>
        </authorList>
    </citation>
    <scope>NUCLEOTIDE SEQUENCE [LARGE SCALE GENOMIC DNA]</scope>
    <source>
        <strain evidence="3 4">BN140078</strain>
    </source>
</reference>
<feature type="transmembrane region" description="Helical" evidence="2">
    <location>
        <begin position="160"/>
        <end position="180"/>
    </location>
</feature>
<sequence length="182" mass="21348">MRSKALEVFKILEGSYGATDARTIIEYVENTDIMAIERVLNGKLDHLATKRDVEALRREFLSSGENTKNEFKAIREEVAAFKEEVKNEFKAIREEVAAFKEEVKNEFKAVREEATLFKEEVRNEFKAVREEAALFKEEMRNEFKTVRSEMSHNKADLMKWMFVFWAGQLIATFSFILLFIKK</sequence>
<evidence type="ECO:0000313" key="4">
    <source>
        <dbReference type="Proteomes" id="UP000324611"/>
    </source>
</evidence>
<organism evidence="3 4">
    <name type="scientific">Chitinophaga agrisoli</name>
    <dbReference type="NCBI Taxonomy" id="2607653"/>
    <lineage>
        <taxon>Bacteria</taxon>
        <taxon>Pseudomonadati</taxon>
        <taxon>Bacteroidota</taxon>
        <taxon>Chitinophagia</taxon>
        <taxon>Chitinophagales</taxon>
        <taxon>Chitinophagaceae</taxon>
        <taxon>Chitinophaga</taxon>
    </lineage>
</organism>
<proteinExistence type="predicted"/>
<keyword evidence="2" id="KW-1133">Transmembrane helix</keyword>
<keyword evidence="2" id="KW-0812">Transmembrane</keyword>
<evidence type="ECO:0000313" key="3">
    <source>
        <dbReference type="EMBL" id="KAA2243764.1"/>
    </source>
</evidence>
<name>A0A5B2VY68_9BACT</name>
<accession>A0A5B2VY68</accession>
<keyword evidence="1" id="KW-0175">Coiled coil</keyword>
<evidence type="ECO:0000256" key="2">
    <source>
        <dbReference type="SAM" id="Phobius"/>
    </source>
</evidence>
<reference evidence="3 4" key="1">
    <citation type="submission" date="2019-09" db="EMBL/GenBank/DDBJ databases">
        <title>Chitinophaga ginsengihumi sp. nov., isolated from soil of ginseng rhizosphere.</title>
        <authorList>
            <person name="Lee J."/>
        </authorList>
    </citation>
    <scope>NUCLEOTIDE SEQUENCE [LARGE SCALE GENOMIC DNA]</scope>
    <source>
        <strain evidence="3 4">BN140078</strain>
    </source>
</reference>
<dbReference type="EMBL" id="VUOC01000002">
    <property type="protein sequence ID" value="KAA2243764.1"/>
    <property type="molecule type" value="Genomic_DNA"/>
</dbReference>
<gene>
    <name evidence="3" type="ORF">F0L74_14895</name>
</gene>
<keyword evidence="4" id="KW-1185">Reference proteome</keyword>
<evidence type="ECO:0000256" key="1">
    <source>
        <dbReference type="SAM" id="Coils"/>
    </source>
</evidence>